<proteinExistence type="predicted"/>
<accession>T2PKN0</accession>
<dbReference type="HOGENOM" id="CLU_3216742_0_0_11"/>
<sequence length="44" mass="5273">MFRDCTRKNRKQPLAKIHATNILQNKNKNKNKNKQKINRARLVV</sequence>
<feature type="region of interest" description="Disordered" evidence="1">
    <location>
        <begin position="1"/>
        <end position="44"/>
    </location>
</feature>
<evidence type="ECO:0000313" key="2">
    <source>
        <dbReference type="EMBL" id="EPI52502.1"/>
    </source>
</evidence>
<organism evidence="2 3">
    <name type="scientific">Gardnerella pickettii JCP8017A</name>
    <dbReference type="NCBI Taxonomy" id="1261062"/>
    <lineage>
        <taxon>Bacteria</taxon>
        <taxon>Bacillati</taxon>
        <taxon>Actinomycetota</taxon>
        <taxon>Actinomycetes</taxon>
        <taxon>Bifidobacteriales</taxon>
        <taxon>Bifidobacteriaceae</taxon>
        <taxon>Gardnerella</taxon>
        <taxon>Gardnerella pickettii</taxon>
    </lineage>
</organism>
<dbReference type="PATRIC" id="fig|1261062.4.peg.629"/>
<evidence type="ECO:0000256" key="1">
    <source>
        <dbReference type="SAM" id="MobiDB-lite"/>
    </source>
</evidence>
<reference evidence="2 3" key="1">
    <citation type="submission" date="2013-06" db="EMBL/GenBank/DDBJ databases">
        <authorList>
            <person name="Weinstock G."/>
            <person name="Sodergren E."/>
            <person name="Lobos E.A."/>
            <person name="Fulton L."/>
            <person name="Fulton R."/>
            <person name="Courtney L."/>
            <person name="Fronick C."/>
            <person name="O'Laughlin M."/>
            <person name="Godfrey J."/>
            <person name="Wilson R.M."/>
            <person name="Miner T."/>
            <person name="Farmer C."/>
            <person name="Delehaunty K."/>
            <person name="Cordes M."/>
            <person name="Minx P."/>
            <person name="Tomlinson C."/>
            <person name="Chen J."/>
            <person name="Wollam A."/>
            <person name="Pepin K.H."/>
            <person name="Bhonagiri V."/>
            <person name="Zhang X."/>
            <person name="Warren W."/>
            <person name="Mitreva M."/>
            <person name="Mardis E.R."/>
            <person name="Wilson R.K."/>
        </authorList>
    </citation>
    <scope>NUCLEOTIDE SEQUENCE [LARGE SCALE GENOMIC DNA]</scope>
    <source>
        <strain evidence="2 3">JCP8017A</strain>
    </source>
</reference>
<gene>
    <name evidence="2" type="ORF">HMPREF1577_00670</name>
</gene>
<dbReference type="Proteomes" id="UP000015779">
    <property type="component" value="Unassembled WGS sequence"/>
</dbReference>
<comment type="caution">
    <text evidence="2">The sequence shown here is derived from an EMBL/GenBank/DDBJ whole genome shotgun (WGS) entry which is preliminary data.</text>
</comment>
<name>T2PKN0_9BIFI</name>
<feature type="compositionally biased region" description="Basic residues" evidence="1">
    <location>
        <begin position="27"/>
        <end position="44"/>
    </location>
</feature>
<evidence type="ECO:0000313" key="3">
    <source>
        <dbReference type="Proteomes" id="UP000015779"/>
    </source>
</evidence>
<protein>
    <submittedName>
        <fullName evidence="2">Uncharacterized protein</fullName>
    </submittedName>
</protein>
<dbReference type="AlphaFoldDB" id="T2PKN0"/>
<dbReference type="EMBL" id="ATJN01000031">
    <property type="protein sequence ID" value="EPI52502.1"/>
    <property type="molecule type" value="Genomic_DNA"/>
</dbReference>